<feature type="region of interest" description="Disordered" evidence="1">
    <location>
        <begin position="61"/>
        <end position="142"/>
    </location>
</feature>
<proteinExistence type="predicted"/>
<feature type="compositionally biased region" description="Polar residues" evidence="1">
    <location>
        <begin position="177"/>
        <end position="201"/>
    </location>
</feature>
<dbReference type="AlphaFoldDB" id="A0A9N7VPU6"/>
<feature type="region of interest" description="Disordered" evidence="1">
    <location>
        <begin position="169"/>
        <end position="258"/>
    </location>
</feature>
<evidence type="ECO:0000313" key="2">
    <source>
        <dbReference type="EMBL" id="CAB1453459.1"/>
    </source>
</evidence>
<gene>
    <name evidence="2" type="ORF">PLEPLA_LOCUS41212</name>
</gene>
<evidence type="ECO:0000313" key="3">
    <source>
        <dbReference type="Proteomes" id="UP001153269"/>
    </source>
</evidence>
<organism evidence="2 3">
    <name type="scientific">Pleuronectes platessa</name>
    <name type="common">European plaice</name>
    <dbReference type="NCBI Taxonomy" id="8262"/>
    <lineage>
        <taxon>Eukaryota</taxon>
        <taxon>Metazoa</taxon>
        <taxon>Chordata</taxon>
        <taxon>Craniata</taxon>
        <taxon>Vertebrata</taxon>
        <taxon>Euteleostomi</taxon>
        <taxon>Actinopterygii</taxon>
        <taxon>Neopterygii</taxon>
        <taxon>Teleostei</taxon>
        <taxon>Neoteleostei</taxon>
        <taxon>Acanthomorphata</taxon>
        <taxon>Carangaria</taxon>
        <taxon>Pleuronectiformes</taxon>
        <taxon>Pleuronectoidei</taxon>
        <taxon>Pleuronectidae</taxon>
        <taxon>Pleuronectes</taxon>
    </lineage>
</organism>
<dbReference type="Proteomes" id="UP001153269">
    <property type="component" value="Unassembled WGS sequence"/>
</dbReference>
<feature type="compositionally biased region" description="Polar residues" evidence="1">
    <location>
        <begin position="64"/>
        <end position="76"/>
    </location>
</feature>
<feature type="compositionally biased region" description="Low complexity" evidence="1">
    <location>
        <begin position="244"/>
        <end position="258"/>
    </location>
</feature>
<protein>
    <submittedName>
        <fullName evidence="2">Uncharacterized protein</fullName>
    </submittedName>
</protein>
<dbReference type="EMBL" id="CADEAL010004170">
    <property type="protein sequence ID" value="CAB1453459.1"/>
    <property type="molecule type" value="Genomic_DNA"/>
</dbReference>
<evidence type="ECO:0000256" key="1">
    <source>
        <dbReference type="SAM" id="MobiDB-lite"/>
    </source>
</evidence>
<sequence>MRAARKALRGASERHAEGVPRWRGRSYLSVSVKTEKHTLALRGINQCSQNCNNTTLAFQGKCDPQNQESDSESSGSGPVDESVLGCGSVAGDSDWDSDQSDSDPSRSSRSSATGDKSAGVSQPKQLPTEPDWDIIGENTEPEMLSELFTEQDRNNNGKARNVTGVTTCVAATPGNPMASQAGTSPVKASTTVEQSSTSKKVTWQFKPAQRSVCTGSRKERDKEMTSAQFSELGEGETHRPPPLSSSSSSSSPSSSSSG</sequence>
<name>A0A9N7VPU6_PLEPL</name>
<reference evidence="2" key="1">
    <citation type="submission" date="2020-03" db="EMBL/GenBank/DDBJ databases">
        <authorList>
            <person name="Weist P."/>
        </authorList>
    </citation>
    <scope>NUCLEOTIDE SEQUENCE</scope>
</reference>
<comment type="caution">
    <text evidence="2">The sequence shown here is derived from an EMBL/GenBank/DDBJ whole genome shotgun (WGS) entry which is preliminary data.</text>
</comment>
<keyword evidence="3" id="KW-1185">Reference proteome</keyword>
<accession>A0A9N7VPU6</accession>